<protein>
    <submittedName>
        <fullName evidence="1">Uncharacterized protein</fullName>
    </submittedName>
</protein>
<organism evidence="1 2">
    <name type="scientific">Rhodococcus wratislaviensis NBRC 100605</name>
    <dbReference type="NCBI Taxonomy" id="1219028"/>
    <lineage>
        <taxon>Bacteria</taxon>
        <taxon>Bacillati</taxon>
        <taxon>Actinomycetota</taxon>
        <taxon>Actinomycetes</taxon>
        <taxon>Mycobacteriales</taxon>
        <taxon>Nocardiaceae</taxon>
        <taxon>Rhodococcus</taxon>
    </lineage>
</organism>
<proteinExistence type="predicted"/>
<name>X0RDN3_RHOWR</name>
<sequence length="78" mass="8207">MVDPESPDALSGGDQADDLLTRAVAEALVAGMSWAQIAAQLGVPPPTGPDHAAVTDQEWQETIVTQENARAPRLNDQT</sequence>
<reference evidence="1 2" key="1">
    <citation type="submission" date="2014-02" db="EMBL/GenBank/DDBJ databases">
        <title>Whole genome shotgun sequence of Rhodococcus wratislaviensis NBRC 100605.</title>
        <authorList>
            <person name="Hosoyama A."/>
            <person name="Tsuchikane K."/>
            <person name="Yoshida I."/>
            <person name="Ohji S."/>
            <person name="Ichikawa N."/>
            <person name="Yamazoe A."/>
            <person name="Fujita N."/>
        </authorList>
    </citation>
    <scope>NUCLEOTIDE SEQUENCE [LARGE SCALE GENOMIC DNA]</scope>
    <source>
        <strain evidence="1 2">NBRC 100605</strain>
    </source>
</reference>
<dbReference type="AlphaFoldDB" id="X0RDN3"/>
<accession>X0RDN3</accession>
<dbReference type="RefSeq" id="WP_255221732.1">
    <property type="nucleotide sequence ID" value="NZ_BAWF01000069.1"/>
</dbReference>
<evidence type="ECO:0000313" key="1">
    <source>
        <dbReference type="EMBL" id="GAF49150.1"/>
    </source>
</evidence>
<evidence type="ECO:0000313" key="2">
    <source>
        <dbReference type="Proteomes" id="UP000019491"/>
    </source>
</evidence>
<gene>
    <name evidence="1" type="ORF">RW1_069_00180</name>
</gene>
<dbReference type="EMBL" id="BAWF01000069">
    <property type="protein sequence ID" value="GAF49150.1"/>
    <property type="molecule type" value="Genomic_DNA"/>
</dbReference>
<comment type="caution">
    <text evidence="1">The sequence shown here is derived from an EMBL/GenBank/DDBJ whole genome shotgun (WGS) entry which is preliminary data.</text>
</comment>
<keyword evidence="2" id="KW-1185">Reference proteome</keyword>
<dbReference type="Proteomes" id="UP000019491">
    <property type="component" value="Unassembled WGS sequence"/>
</dbReference>